<dbReference type="SUPFAM" id="SSF53955">
    <property type="entry name" value="Lysozyme-like"/>
    <property type="match status" value="1"/>
</dbReference>
<comment type="similarity">
    <text evidence="1">Belongs to the transglycosylase Slt family.</text>
</comment>
<evidence type="ECO:0000313" key="4">
    <source>
        <dbReference type="EMBL" id="CAH2032078.1"/>
    </source>
</evidence>
<dbReference type="Pfam" id="PF01464">
    <property type="entry name" value="SLT"/>
    <property type="match status" value="1"/>
</dbReference>
<keyword evidence="4" id="KW-0326">Glycosidase</keyword>
<reference evidence="4 5" key="1">
    <citation type="submission" date="2022-03" db="EMBL/GenBank/DDBJ databases">
        <authorList>
            <person name="Koch H."/>
        </authorList>
    </citation>
    <scope>NUCLEOTIDE SEQUENCE [LARGE SCALE GENOMIC DNA]</scope>
    <source>
        <strain evidence="4 5">G1</strain>
    </source>
</reference>
<dbReference type="InterPro" id="IPR011990">
    <property type="entry name" value="TPR-like_helical_dom_sf"/>
</dbReference>
<dbReference type="SUPFAM" id="SSF48435">
    <property type="entry name" value="Bacterial muramidases"/>
    <property type="match status" value="1"/>
</dbReference>
<dbReference type="EMBL" id="OW150024">
    <property type="protein sequence ID" value="CAH2032078.1"/>
    <property type="molecule type" value="Genomic_DNA"/>
</dbReference>
<evidence type="ECO:0000259" key="3">
    <source>
        <dbReference type="Pfam" id="PF01464"/>
    </source>
</evidence>
<feature type="domain" description="Transglycosylase SLT" evidence="3">
    <location>
        <begin position="559"/>
        <end position="676"/>
    </location>
</feature>
<accession>A0ABN8HQ32</accession>
<dbReference type="Pfam" id="PF13432">
    <property type="entry name" value="TPR_16"/>
    <property type="match status" value="4"/>
</dbReference>
<sequence>MNQRPFFRLFRSVLFLVFLFLPTVLVLRADSSVATVADPQLARAAEHLRANRNQEALQALQTAQPSGQRSLMAGEACLRLKRYEEALPHLSDAERSYPLLADLARGLKAEALFNLKRFSEAFRDAEAAARTTPLPSRSRRMEKLAADALFADGDLKGALAAYRRFTTRYPLGSDHVDALLQSAQCFKQLGDRTAAVQLCRTIWLTHPAAPQAEAAWKLLKELAAQGVAGAADVTPEEQYSRGRLLLANNQPATAAWAFSALQREGMSDEFAARVDLAAGQAALRQRHYALAEPLLKRAAGSQAAAVRDEALLLLARLEERQGAADKALARYLTLGAERGPLADDALLGAALVHKHAGRFAEASLLLERLLRELPTSDQAGRAGWELAWGRYLSGNLEGADGQFRALLKQDAYRERSLYWLARINERRNRPQDAGGFYATLLQEYPFGFYAAWHRGKSGTPAPWEPLPAGLPEPELPSGSQRIQALAELGILDEARAELAPLKTPGVLSAAQLPGLARLQQLAGDFHGSILTFHQNRPATWERSTLPFWRLGYPRHYADLIRTYSTTYKLPESLVLALTKAESSFRADVKSHAGAIGLMQLMPATARLTAGYKGKEPYNPLRLIDPEHNISLGTKHLRELLDQYRQDTVFALAAYNAGGGAVKRWRTAFGHLERDEFIENIPYQETRDYVKKIVAAGAIYQALYKIP</sequence>
<name>A0ABN8HQ32_9BACT</name>
<dbReference type="GO" id="GO:0016798">
    <property type="term" value="F:hydrolase activity, acting on glycosyl bonds"/>
    <property type="evidence" value="ECO:0007669"/>
    <property type="project" value="UniProtKB-KW"/>
</dbReference>
<dbReference type="CDD" id="cd13401">
    <property type="entry name" value="Slt70-like"/>
    <property type="match status" value="1"/>
</dbReference>
<dbReference type="InterPro" id="IPR000189">
    <property type="entry name" value="Transglyc_AS"/>
</dbReference>
<protein>
    <submittedName>
        <fullName evidence="4">Soluble lytic murein transglycosylase</fullName>
        <ecNumber evidence="4">3.2.1.-</ecNumber>
    </submittedName>
</protein>
<organism evidence="4 5">
    <name type="scientific">Trichlorobacter ammonificans</name>
    <dbReference type="NCBI Taxonomy" id="2916410"/>
    <lineage>
        <taxon>Bacteria</taxon>
        <taxon>Pseudomonadati</taxon>
        <taxon>Thermodesulfobacteriota</taxon>
        <taxon>Desulfuromonadia</taxon>
        <taxon>Geobacterales</taxon>
        <taxon>Geobacteraceae</taxon>
        <taxon>Trichlorobacter</taxon>
    </lineage>
</organism>
<evidence type="ECO:0000256" key="2">
    <source>
        <dbReference type="ARBA" id="ARBA00022729"/>
    </source>
</evidence>
<keyword evidence="2" id="KW-0732">Signal</keyword>
<keyword evidence="5" id="KW-1185">Reference proteome</keyword>
<dbReference type="InterPro" id="IPR008939">
    <property type="entry name" value="Lytic_TGlycosylase_superhlx_U"/>
</dbReference>
<dbReference type="RefSeq" id="WP_305732854.1">
    <property type="nucleotide sequence ID" value="NZ_OW150024.1"/>
</dbReference>
<evidence type="ECO:0000313" key="5">
    <source>
        <dbReference type="Proteomes" id="UP001295463"/>
    </source>
</evidence>
<evidence type="ECO:0000256" key="1">
    <source>
        <dbReference type="ARBA" id="ARBA00007734"/>
    </source>
</evidence>
<dbReference type="Gene3D" id="1.10.530.10">
    <property type="match status" value="1"/>
</dbReference>
<keyword evidence="4" id="KW-0378">Hydrolase</keyword>
<proteinExistence type="inferred from homology"/>
<dbReference type="InterPro" id="IPR023346">
    <property type="entry name" value="Lysozyme-like_dom_sf"/>
</dbReference>
<dbReference type="PANTHER" id="PTHR37423">
    <property type="entry name" value="SOLUBLE LYTIC MUREIN TRANSGLYCOSYLASE-RELATED"/>
    <property type="match status" value="1"/>
</dbReference>
<dbReference type="SUPFAM" id="SSF48452">
    <property type="entry name" value="TPR-like"/>
    <property type="match status" value="1"/>
</dbReference>
<dbReference type="InterPro" id="IPR008258">
    <property type="entry name" value="Transglycosylase_SLT_dom_1"/>
</dbReference>
<dbReference type="EC" id="3.2.1.-" evidence="4"/>
<dbReference type="Gene3D" id="1.25.40.10">
    <property type="entry name" value="Tetratricopeptide repeat domain"/>
    <property type="match status" value="3"/>
</dbReference>
<dbReference type="Proteomes" id="UP001295463">
    <property type="component" value="Chromosome"/>
</dbReference>
<gene>
    <name evidence="4" type="ORF">GEAMG1_2242</name>
</gene>
<dbReference type="PROSITE" id="PS00922">
    <property type="entry name" value="TRANSGLYCOSYLASE"/>
    <property type="match status" value="1"/>
</dbReference>
<dbReference type="PANTHER" id="PTHR37423:SF2">
    <property type="entry name" value="MEMBRANE-BOUND LYTIC MUREIN TRANSGLYCOSYLASE C"/>
    <property type="match status" value="1"/>
</dbReference>